<protein>
    <recommendedName>
        <fullName evidence="1">C2H2-type domain-containing protein</fullName>
    </recommendedName>
</protein>
<sequence length="117" mass="13726">MVVKSSDEGHRKFGRPIQRYKDCIKDSLKHCGIPARELEPCAEDRSYWRVLTRRASTKAALASTFCERWRERITSARHRRKAPVSSLAIAIFQCPRVCASRIELVRHSRSHERRRHN</sequence>
<dbReference type="PROSITE" id="PS00028">
    <property type="entry name" value="ZINC_FINGER_C2H2_1"/>
    <property type="match status" value="1"/>
</dbReference>
<dbReference type="InterPro" id="IPR013087">
    <property type="entry name" value="Znf_C2H2_type"/>
</dbReference>
<evidence type="ECO:0000259" key="1">
    <source>
        <dbReference type="PROSITE" id="PS00028"/>
    </source>
</evidence>
<name>A0AAE1L0W3_PETCI</name>
<accession>A0AAE1L0W3</accession>
<dbReference type="AlphaFoldDB" id="A0AAE1L0W3"/>
<comment type="caution">
    <text evidence="2">The sequence shown here is derived from an EMBL/GenBank/DDBJ whole genome shotgun (WGS) entry which is preliminary data.</text>
</comment>
<gene>
    <name evidence="2" type="ORF">Pcinc_007094</name>
</gene>
<dbReference type="Proteomes" id="UP001286313">
    <property type="component" value="Unassembled WGS sequence"/>
</dbReference>
<proteinExistence type="predicted"/>
<keyword evidence="3" id="KW-1185">Reference proteome</keyword>
<organism evidence="2 3">
    <name type="scientific">Petrolisthes cinctipes</name>
    <name type="common">Flat porcelain crab</name>
    <dbReference type="NCBI Taxonomy" id="88211"/>
    <lineage>
        <taxon>Eukaryota</taxon>
        <taxon>Metazoa</taxon>
        <taxon>Ecdysozoa</taxon>
        <taxon>Arthropoda</taxon>
        <taxon>Crustacea</taxon>
        <taxon>Multicrustacea</taxon>
        <taxon>Malacostraca</taxon>
        <taxon>Eumalacostraca</taxon>
        <taxon>Eucarida</taxon>
        <taxon>Decapoda</taxon>
        <taxon>Pleocyemata</taxon>
        <taxon>Anomura</taxon>
        <taxon>Galatheoidea</taxon>
        <taxon>Porcellanidae</taxon>
        <taxon>Petrolisthes</taxon>
    </lineage>
</organism>
<evidence type="ECO:0000313" key="3">
    <source>
        <dbReference type="Proteomes" id="UP001286313"/>
    </source>
</evidence>
<feature type="domain" description="C2H2-type" evidence="1">
    <location>
        <begin position="94"/>
        <end position="116"/>
    </location>
</feature>
<reference evidence="2" key="1">
    <citation type="submission" date="2023-10" db="EMBL/GenBank/DDBJ databases">
        <title>Genome assemblies of two species of porcelain crab, Petrolisthes cinctipes and Petrolisthes manimaculis (Anomura: Porcellanidae).</title>
        <authorList>
            <person name="Angst P."/>
        </authorList>
    </citation>
    <scope>NUCLEOTIDE SEQUENCE</scope>
    <source>
        <strain evidence="2">PB745_01</strain>
        <tissue evidence="2">Gill</tissue>
    </source>
</reference>
<evidence type="ECO:0000313" key="2">
    <source>
        <dbReference type="EMBL" id="KAK3888880.1"/>
    </source>
</evidence>
<dbReference type="EMBL" id="JAWQEG010000524">
    <property type="protein sequence ID" value="KAK3888880.1"/>
    <property type="molecule type" value="Genomic_DNA"/>
</dbReference>